<dbReference type="PANTHER" id="PTHR33734">
    <property type="entry name" value="LYSM DOMAIN-CONTAINING GPI-ANCHORED PROTEIN 2"/>
    <property type="match status" value="1"/>
</dbReference>
<dbReference type="InterPro" id="IPR036779">
    <property type="entry name" value="LysM_dom_sf"/>
</dbReference>
<dbReference type="SMART" id="SM00257">
    <property type="entry name" value="LysM"/>
    <property type="match status" value="2"/>
</dbReference>
<dbReference type="PANTHER" id="PTHR33734:SF22">
    <property type="entry name" value="MEMBRANE-BOUND LYTIC MUREIN TRANSGLYCOSYLASE D"/>
    <property type="match status" value="1"/>
</dbReference>
<dbReference type="EMBL" id="CP018155">
    <property type="protein sequence ID" value="APG64515.1"/>
    <property type="molecule type" value="Genomic_DNA"/>
</dbReference>
<organism evidence="2 3">
    <name type="scientific">Tenacibaculum todarodis</name>
    <dbReference type="NCBI Taxonomy" id="1850252"/>
    <lineage>
        <taxon>Bacteria</taxon>
        <taxon>Pseudomonadati</taxon>
        <taxon>Bacteroidota</taxon>
        <taxon>Flavobacteriia</taxon>
        <taxon>Flavobacteriales</taxon>
        <taxon>Flavobacteriaceae</taxon>
        <taxon>Tenacibaculum</taxon>
    </lineage>
</organism>
<feature type="domain" description="LysM" evidence="1">
    <location>
        <begin position="69"/>
        <end position="113"/>
    </location>
</feature>
<dbReference type="OrthoDB" id="2149800at2"/>
<name>A0A1L3JH94_9FLAO</name>
<evidence type="ECO:0000313" key="2">
    <source>
        <dbReference type="EMBL" id="APG64515.1"/>
    </source>
</evidence>
<evidence type="ECO:0000259" key="1">
    <source>
        <dbReference type="PROSITE" id="PS51782"/>
    </source>
</evidence>
<sequence length="178" mass="20222">MKLKLLFICLFALVCNSYSQEKKLPQGWDEVILEGKPAYMNLITGDIITNFPSKPALKKVKVAEYDPTQIHIVKKGETLSVIARKYNLSLAEMYRLNSVENFDKIKIGQEIVVGYDEKTIEPINEKYTDTTTTDYHTVVSGETLYRIAKNYNISVSQLKSLNNLTNNIIAIGQELKVK</sequence>
<dbReference type="Gene3D" id="3.10.350.10">
    <property type="entry name" value="LysM domain"/>
    <property type="match status" value="2"/>
</dbReference>
<dbReference type="Pfam" id="PF01476">
    <property type="entry name" value="LysM"/>
    <property type="match status" value="2"/>
</dbReference>
<dbReference type="KEGG" id="ten:LPB136_03660"/>
<dbReference type="CDD" id="cd00118">
    <property type="entry name" value="LysM"/>
    <property type="match status" value="2"/>
</dbReference>
<dbReference type="STRING" id="1850252.LPB136_03660"/>
<dbReference type="RefSeq" id="WP_072554841.1">
    <property type="nucleotide sequence ID" value="NZ_CP018155.1"/>
</dbReference>
<accession>A0A1L3JH94</accession>
<reference evidence="2 3" key="1">
    <citation type="submission" date="2016-11" db="EMBL/GenBank/DDBJ databases">
        <title>Tenacibaculum sp. LPB0136, isolated from marine environment.</title>
        <authorList>
            <person name="Kim E."/>
            <person name="Yi H."/>
        </authorList>
    </citation>
    <scope>NUCLEOTIDE SEQUENCE [LARGE SCALE GENOMIC DNA]</scope>
    <source>
        <strain evidence="2 3">LPB0136</strain>
    </source>
</reference>
<proteinExistence type="predicted"/>
<dbReference type="AlphaFoldDB" id="A0A1L3JH94"/>
<feature type="domain" description="LysM" evidence="1">
    <location>
        <begin position="134"/>
        <end position="177"/>
    </location>
</feature>
<dbReference type="Proteomes" id="UP000181898">
    <property type="component" value="Chromosome"/>
</dbReference>
<protein>
    <recommendedName>
        <fullName evidence="1">LysM domain-containing protein</fullName>
    </recommendedName>
</protein>
<dbReference type="InterPro" id="IPR018392">
    <property type="entry name" value="LysM"/>
</dbReference>
<keyword evidence="3" id="KW-1185">Reference proteome</keyword>
<dbReference type="GO" id="GO:0008932">
    <property type="term" value="F:lytic endotransglycosylase activity"/>
    <property type="evidence" value="ECO:0007669"/>
    <property type="project" value="TreeGrafter"/>
</dbReference>
<dbReference type="PROSITE" id="PS51782">
    <property type="entry name" value="LYSM"/>
    <property type="match status" value="2"/>
</dbReference>
<dbReference type="SUPFAM" id="SSF54106">
    <property type="entry name" value="LysM domain"/>
    <property type="match status" value="2"/>
</dbReference>
<evidence type="ECO:0000313" key="3">
    <source>
        <dbReference type="Proteomes" id="UP000181898"/>
    </source>
</evidence>
<gene>
    <name evidence="2" type="ORF">LPB136_03660</name>
</gene>